<dbReference type="SUPFAM" id="SSF46689">
    <property type="entry name" value="Homeodomain-like"/>
    <property type="match status" value="1"/>
</dbReference>
<organism evidence="4 5">
    <name type="scientific">Phanerochaete sordida</name>
    <dbReference type="NCBI Taxonomy" id="48140"/>
    <lineage>
        <taxon>Eukaryota</taxon>
        <taxon>Fungi</taxon>
        <taxon>Dikarya</taxon>
        <taxon>Basidiomycota</taxon>
        <taxon>Agaricomycotina</taxon>
        <taxon>Agaricomycetes</taxon>
        <taxon>Polyporales</taxon>
        <taxon>Phanerochaetaceae</taxon>
        <taxon>Phanerochaete</taxon>
    </lineage>
</organism>
<keyword evidence="5" id="KW-1185">Reference proteome</keyword>
<evidence type="ECO:0000259" key="3">
    <source>
        <dbReference type="PROSITE" id="PS51294"/>
    </source>
</evidence>
<evidence type="ECO:0000313" key="5">
    <source>
        <dbReference type="Proteomes" id="UP000703269"/>
    </source>
</evidence>
<feature type="compositionally biased region" description="Acidic residues" evidence="1">
    <location>
        <begin position="141"/>
        <end position="152"/>
    </location>
</feature>
<feature type="domain" description="Myb-like" evidence="2">
    <location>
        <begin position="316"/>
        <end position="371"/>
    </location>
</feature>
<dbReference type="Proteomes" id="UP000703269">
    <property type="component" value="Unassembled WGS sequence"/>
</dbReference>
<dbReference type="AlphaFoldDB" id="A0A9P3GEJ8"/>
<dbReference type="InterPro" id="IPR017930">
    <property type="entry name" value="Myb_dom"/>
</dbReference>
<dbReference type="PROSITE" id="PS50090">
    <property type="entry name" value="MYB_LIKE"/>
    <property type="match status" value="1"/>
</dbReference>
<sequence length="391" mass="43445">MDEKRAQTLEALSTFIKSQKALLARTQSDIERLSTLRHDISSTSAEFCTVEIFGEQLETLRLSDEQDDIAPNIHRELEWSLFASCDPTPLKTLGSSLKEAYERQRKPSTKQTSPLSALQALVKNARITMVDPVLASLPPLSEDEEDDEPLDPEELRRIQEREKIRELKRRRVHGDPAMYGLSGLALRRPGNEAVFVRQDQQDESAEVDIGLDDAKNGKNADKSTPSSAVEVDMDVDTPATSVASPQSTHSGKALPGGKSLAAFQATANSRSRRATEKASASRAPAKNSSVKKRASAPVDDSSETEAPKVEKKTKPKSETYKQAWSVEEQHMLERLLEEIPDGEKNRWLKISQAMNGKRTARQVASRVQKYYEKLKRFGVDVTVGSSRNNDS</sequence>
<dbReference type="PANTHER" id="PTHR22705">
    <property type="entry name" value="ZINC FINGER, ZZ DOMAIN CONTAINING 3"/>
    <property type="match status" value="1"/>
</dbReference>
<feature type="compositionally biased region" description="Acidic residues" evidence="1">
    <location>
        <begin position="201"/>
        <end position="211"/>
    </location>
</feature>
<protein>
    <recommendedName>
        <fullName evidence="6">Myb-like domain-containing protein</fullName>
    </recommendedName>
</protein>
<dbReference type="Gene3D" id="1.10.10.60">
    <property type="entry name" value="Homeodomain-like"/>
    <property type="match status" value="1"/>
</dbReference>
<reference evidence="4 5" key="1">
    <citation type="submission" date="2021-08" db="EMBL/GenBank/DDBJ databases">
        <title>Draft Genome Sequence of Phanerochaete sordida strain YK-624.</title>
        <authorList>
            <person name="Mori T."/>
            <person name="Dohra H."/>
            <person name="Suzuki T."/>
            <person name="Kawagishi H."/>
            <person name="Hirai H."/>
        </authorList>
    </citation>
    <scope>NUCLEOTIDE SEQUENCE [LARGE SCALE GENOMIC DNA]</scope>
    <source>
        <strain evidence="4 5">YK-624</strain>
    </source>
</reference>
<feature type="compositionally biased region" description="Basic and acidic residues" evidence="1">
    <location>
        <begin position="305"/>
        <end position="319"/>
    </location>
</feature>
<feature type="compositionally biased region" description="Basic and acidic residues" evidence="1">
    <location>
        <begin position="212"/>
        <end position="221"/>
    </location>
</feature>
<name>A0A9P3GEJ8_9APHY</name>
<proteinExistence type="predicted"/>
<dbReference type="InterPro" id="IPR009057">
    <property type="entry name" value="Homeodomain-like_sf"/>
</dbReference>
<dbReference type="EMBL" id="BPQB01000032">
    <property type="protein sequence ID" value="GJE93458.1"/>
    <property type="molecule type" value="Genomic_DNA"/>
</dbReference>
<feature type="region of interest" description="Disordered" evidence="1">
    <location>
        <begin position="137"/>
        <end position="157"/>
    </location>
</feature>
<dbReference type="InterPro" id="IPR001005">
    <property type="entry name" value="SANT/Myb"/>
</dbReference>
<comment type="caution">
    <text evidence="4">The sequence shown here is derived from an EMBL/GenBank/DDBJ whole genome shotgun (WGS) entry which is preliminary data.</text>
</comment>
<dbReference type="SMART" id="SM00717">
    <property type="entry name" value="SANT"/>
    <property type="match status" value="1"/>
</dbReference>
<dbReference type="PROSITE" id="PS51294">
    <property type="entry name" value="HTH_MYB"/>
    <property type="match status" value="1"/>
</dbReference>
<evidence type="ECO:0008006" key="6">
    <source>
        <dbReference type="Google" id="ProtNLM"/>
    </source>
</evidence>
<feature type="region of interest" description="Disordered" evidence="1">
    <location>
        <begin position="198"/>
        <end position="322"/>
    </location>
</feature>
<evidence type="ECO:0000313" key="4">
    <source>
        <dbReference type="EMBL" id="GJE93458.1"/>
    </source>
</evidence>
<evidence type="ECO:0000259" key="2">
    <source>
        <dbReference type="PROSITE" id="PS50090"/>
    </source>
</evidence>
<dbReference type="CDD" id="cd00167">
    <property type="entry name" value="SANT"/>
    <property type="match status" value="1"/>
</dbReference>
<evidence type="ECO:0000256" key="1">
    <source>
        <dbReference type="SAM" id="MobiDB-lite"/>
    </source>
</evidence>
<feature type="domain" description="HTH myb-type" evidence="3">
    <location>
        <begin position="321"/>
        <end position="375"/>
    </location>
</feature>
<dbReference type="OrthoDB" id="424753at2759"/>
<gene>
    <name evidence="4" type="ORF">PsYK624_096170</name>
</gene>
<dbReference type="PANTHER" id="PTHR22705:SF0">
    <property type="entry name" value="ZZ-TYPE ZINC FINGER-CONTAINING PROTEIN 3"/>
    <property type="match status" value="1"/>
</dbReference>
<dbReference type="Pfam" id="PF23082">
    <property type="entry name" value="Myb_DNA-binding_2"/>
    <property type="match status" value="1"/>
</dbReference>
<dbReference type="InterPro" id="IPR037830">
    <property type="entry name" value="ZZZ3"/>
</dbReference>
<accession>A0A9P3GEJ8</accession>
<feature type="compositionally biased region" description="Polar residues" evidence="1">
    <location>
        <begin position="238"/>
        <end position="250"/>
    </location>
</feature>